<dbReference type="EMBL" id="JABFAF010000010">
    <property type="protein sequence ID" value="MBA0867509.1"/>
    <property type="molecule type" value="Genomic_DNA"/>
</dbReference>
<keyword evidence="4" id="KW-1185">Reference proteome</keyword>
<dbReference type="GO" id="GO:0003676">
    <property type="term" value="F:nucleic acid binding"/>
    <property type="evidence" value="ECO:0007669"/>
    <property type="project" value="InterPro"/>
</dbReference>
<evidence type="ECO:0000256" key="1">
    <source>
        <dbReference type="PROSITE-ProRule" id="PRU00047"/>
    </source>
</evidence>
<feature type="domain" description="CCHC-type" evidence="2">
    <location>
        <begin position="160"/>
        <end position="175"/>
    </location>
</feature>
<evidence type="ECO:0000313" key="4">
    <source>
        <dbReference type="Proteomes" id="UP000593576"/>
    </source>
</evidence>
<keyword evidence="1" id="KW-0862">Zinc</keyword>
<gene>
    <name evidence="3" type="ORF">Goshw_000655</name>
</gene>
<dbReference type="InterPro" id="IPR001878">
    <property type="entry name" value="Znf_CCHC"/>
</dbReference>
<accession>A0A7J9MAQ3</accession>
<dbReference type="PROSITE" id="PS50158">
    <property type="entry name" value="ZF_CCHC"/>
    <property type="match status" value="1"/>
</dbReference>
<organism evidence="3 4">
    <name type="scientific">Gossypium schwendimanii</name>
    <name type="common">Cotton</name>
    <dbReference type="NCBI Taxonomy" id="34291"/>
    <lineage>
        <taxon>Eukaryota</taxon>
        <taxon>Viridiplantae</taxon>
        <taxon>Streptophyta</taxon>
        <taxon>Embryophyta</taxon>
        <taxon>Tracheophyta</taxon>
        <taxon>Spermatophyta</taxon>
        <taxon>Magnoliopsida</taxon>
        <taxon>eudicotyledons</taxon>
        <taxon>Gunneridae</taxon>
        <taxon>Pentapetalae</taxon>
        <taxon>rosids</taxon>
        <taxon>malvids</taxon>
        <taxon>Malvales</taxon>
        <taxon>Malvaceae</taxon>
        <taxon>Malvoideae</taxon>
        <taxon>Gossypium</taxon>
    </lineage>
</organism>
<dbReference type="GO" id="GO:0008270">
    <property type="term" value="F:zinc ion binding"/>
    <property type="evidence" value="ECO:0007669"/>
    <property type="project" value="UniProtKB-KW"/>
</dbReference>
<evidence type="ECO:0000313" key="3">
    <source>
        <dbReference type="EMBL" id="MBA0867509.1"/>
    </source>
</evidence>
<dbReference type="OrthoDB" id="1002182at2759"/>
<evidence type="ECO:0000259" key="2">
    <source>
        <dbReference type="PROSITE" id="PS50158"/>
    </source>
</evidence>
<sequence>MANSVVLKMLGWNLGFTALQNRLYGIWRPSQPFQLMDIEIGYFLAKFQNVISGTVGNFGQNLTVQQWTTDFNPGLPYPNMVLTWIRFPGLPSHLYKKQILWEIRGMIGKVTKLDFNTDSQARGRYARMALYVNLEKSLTSKILINGYLQKIVYENLPVICFSCGRYGYSKENCPNVVHTTEPVKEMEPRVVMSKSTAIGDGYYGPWILVEWRNRRTIWKGIKKDQRRLHWRKERTWKLSRLWNRLGKIFWLTLKD</sequence>
<name>A0A7J9MAQ3_GOSSC</name>
<dbReference type="PANTHER" id="PTHR31286:SF173">
    <property type="entry name" value="DUF4283 DOMAIN-CONTAINING PROTEIN"/>
    <property type="match status" value="1"/>
</dbReference>
<dbReference type="PANTHER" id="PTHR31286">
    <property type="entry name" value="GLYCINE-RICH CELL WALL STRUCTURAL PROTEIN 1.8-LIKE"/>
    <property type="match status" value="1"/>
</dbReference>
<reference evidence="3 4" key="1">
    <citation type="journal article" date="2019" name="Genome Biol. Evol.">
        <title>Insights into the evolution of the New World diploid cottons (Gossypium, subgenus Houzingenia) based on genome sequencing.</title>
        <authorList>
            <person name="Grover C.E."/>
            <person name="Arick M.A. 2nd"/>
            <person name="Thrash A."/>
            <person name="Conover J.L."/>
            <person name="Sanders W.S."/>
            <person name="Peterson D.G."/>
            <person name="Frelichowski J.E."/>
            <person name="Scheffler J.A."/>
            <person name="Scheffler B.E."/>
            <person name="Wendel J.F."/>
        </authorList>
    </citation>
    <scope>NUCLEOTIDE SEQUENCE [LARGE SCALE GENOMIC DNA]</scope>
    <source>
        <strain evidence="3">1</strain>
        <tissue evidence="3">Leaf</tissue>
    </source>
</reference>
<dbReference type="AlphaFoldDB" id="A0A7J9MAQ3"/>
<proteinExistence type="predicted"/>
<keyword evidence="1" id="KW-0479">Metal-binding</keyword>
<protein>
    <recommendedName>
        <fullName evidence="2">CCHC-type domain-containing protein</fullName>
    </recommendedName>
</protein>
<comment type="caution">
    <text evidence="3">The sequence shown here is derived from an EMBL/GenBank/DDBJ whole genome shotgun (WGS) entry which is preliminary data.</text>
</comment>
<keyword evidence="1" id="KW-0863">Zinc-finger</keyword>
<dbReference type="Proteomes" id="UP000593576">
    <property type="component" value="Unassembled WGS sequence"/>
</dbReference>
<dbReference type="InterPro" id="IPR040256">
    <property type="entry name" value="At4g02000-like"/>
</dbReference>